<keyword evidence="2" id="KW-0229">DNA integration</keyword>
<evidence type="ECO:0000313" key="7">
    <source>
        <dbReference type="Proteomes" id="UP000631653"/>
    </source>
</evidence>
<dbReference type="SUPFAM" id="SSF56349">
    <property type="entry name" value="DNA breaking-rejoining enzymes"/>
    <property type="match status" value="1"/>
</dbReference>
<keyword evidence="4" id="KW-0233">DNA recombination</keyword>
<evidence type="ECO:0000313" key="6">
    <source>
        <dbReference type="EMBL" id="NHN89454.1"/>
    </source>
</evidence>
<dbReference type="PROSITE" id="PS51898">
    <property type="entry name" value="TYR_RECOMBINASE"/>
    <property type="match status" value="1"/>
</dbReference>
<dbReference type="InterPro" id="IPR025166">
    <property type="entry name" value="Integrase_DNA_bind_dom"/>
</dbReference>
<dbReference type="Gene3D" id="3.30.160.390">
    <property type="entry name" value="Integrase, DNA-binding domain"/>
    <property type="match status" value="1"/>
</dbReference>
<dbReference type="EMBL" id="WOSY01000012">
    <property type="protein sequence ID" value="NHN89454.1"/>
    <property type="molecule type" value="Genomic_DNA"/>
</dbReference>
<dbReference type="Pfam" id="PF13356">
    <property type="entry name" value="Arm-DNA-bind_3"/>
    <property type="match status" value="1"/>
</dbReference>
<sequence>MAKIGKKTVSAAAPAAKDYFLWDDNIPAFAVRVWPSGRKVYVIHYRSGGRMRRYTIGQHGSPWTADLAREEAIKVLARVHSGENPADKRADERKAITAKDFAMRFLDEYVCVHLKPTTQAEYRRSVELFIVPKFGAWRMADISRADIAEFHGDFRNIPYQANRTLGVLSKMFSLADLWGIRQDGINPCRGVRRYKEEKRERFLTGEEYARLGNSLDNATDMPEAAFAIRLLTLTGCRLREIQTLQWAHVFLDQAELRLPDSKTGAKIVQIGHAAVEILKSIPRLDDNPYVITGYKQGSYLTDLQRPWRRIRKTAGLGSVRIHDLRHSFASDALEMGADLTMIGRMLGHSDIKTTARYAHLKRENVKLSTDKVSERISSALLAQAKA</sequence>
<dbReference type="Pfam" id="PF14659">
    <property type="entry name" value="Phage_int_SAM_3"/>
    <property type="match status" value="1"/>
</dbReference>
<dbReference type="RefSeq" id="WP_173570781.1">
    <property type="nucleotide sequence ID" value="NZ_WOSY01000012.1"/>
</dbReference>
<accession>A0ABX0K7T0</accession>
<feature type="domain" description="Tyr recombinase" evidence="5">
    <location>
        <begin position="198"/>
        <end position="370"/>
    </location>
</feature>
<name>A0ABX0K7T0_9PROT</name>
<comment type="caution">
    <text evidence="6">The sequence shown here is derived from an EMBL/GenBank/DDBJ whole genome shotgun (WGS) entry which is preliminary data.</text>
</comment>
<dbReference type="InterPro" id="IPR013762">
    <property type="entry name" value="Integrase-like_cat_sf"/>
</dbReference>
<dbReference type="InterPro" id="IPR011010">
    <property type="entry name" value="DNA_brk_join_enz"/>
</dbReference>
<dbReference type="Proteomes" id="UP000631653">
    <property type="component" value="Unassembled WGS sequence"/>
</dbReference>
<evidence type="ECO:0000256" key="4">
    <source>
        <dbReference type="ARBA" id="ARBA00023172"/>
    </source>
</evidence>
<dbReference type="CDD" id="cd00796">
    <property type="entry name" value="INT_Rci_Hp1_C"/>
    <property type="match status" value="1"/>
</dbReference>
<dbReference type="InterPro" id="IPR004107">
    <property type="entry name" value="Integrase_SAM-like_N"/>
</dbReference>
<comment type="similarity">
    <text evidence="1">Belongs to the 'phage' integrase family.</text>
</comment>
<dbReference type="PANTHER" id="PTHR30629">
    <property type="entry name" value="PROPHAGE INTEGRASE"/>
    <property type="match status" value="1"/>
</dbReference>
<evidence type="ECO:0000256" key="1">
    <source>
        <dbReference type="ARBA" id="ARBA00008857"/>
    </source>
</evidence>
<dbReference type="Pfam" id="PF00589">
    <property type="entry name" value="Phage_integrase"/>
    <property type="match status" value="1"/>
</dbReference>
<dbReference type="Gene3D" id="1.10.443.10">
    <property type="entry name" value="Intergrase catalytic core"/>
    <property type="match status" value="1"/>
</dbReference>
<dbReference type="InterPro" id="IPR038488">
    <property type="entry name" value="Integrase_DNA-bd_sf"/>
</dbReference>
<dbReference type="InterPro" id="IPR002104">
    <property type="entry name" value="Integrase_catalytic"/>
</dbReference>
<keyword evidence="3" id="KW-0238">DNA-binding</keyword>
<dbReference type="InterPro" id="IPR050808">
    <property type="entry name" value="Phage_Integrase"/>
</dbReference>
<proteinExistence type="inferred from homology"/>
<evidence type="ECO:0000256" key="2">
    <source>
        <dbReference type="ARBA" id="ARBA00022908"/>
    </source>
</evidence>
<dbReference type="Gene3D" id="1.10.150.130">
    <property type="match status" value="1"/>
</dbReference>
<evidence type="ECO:0000256" key="3">
    <source>
        <dbReference type="ARBA" id="ARBA00023125"/>
    </source>
</evidence>
<reference evidence="6 7" key="1">
    <citation type="journal article" date="2020" name="Int. J. Syst. Evol. Microbiol.">
        <title>Novel acetic acid bacteria from cider fermentations: Acetobacter conturbans sp. nov. and Acetobacter fallax sp. nov.</title>
        <authorList>
            <person name="Sombolestani A.S."/>
            <person name="Cleenwerck I."/>
            <person name="Cnockaert M."/>
            <person name="Borremans W."/>
            <person name="Wieme A.D."/>
            <person name="De Vuyst L."/>
            <person name="Vandamme P."/>
        </authorList>
    </citation>
    <scope>NUCLEOTIDE SEQUENCE [LARGE SCALE GENOMIC DNA]</scope>
    <source>
        <strain evidence="6 7">LMG 1627</strain>
    </source>
</reference>
<evidence type="ECO:0000259" key="5">
    <source>
        <dbReference type="PROSITE" id="PS51898"/>
    </source>
</evidence>
<protein>
    <submittedName>
        <fullName evidence="6">Tyrosine-type recombinase/integrase</fullName>
    </submittedName>
</protein>
<dbReference type="PANTHER" id="PTHR30629:SF2">
    <property type="entry name" value="PROPHAGE INTEGRASE INTS-RELATED"/>
    <property type="match status" value="1"/>
</dbReference>
<gene>
    <name evidence="6" type="ORF">GOB81_12565</name>
</gene>
<keyword evidence="7" id="KW-1185">Reference proteome</keyword>
<organism evidence="6 7">
    <name type="scientific">Acetobacter conturbans</name>
    <dbReference type="NCBI Taxonomy" id="1737472"/>
    <lineage>
        <taxon>Bacteria</taxon>
        <taxon>Pseudomonadati</taxon>
        <taxon>Pseudomonadota</taxon>
        <taxon>Alphaproteobacteria</taxon>
        <taxon>Acetobacterales</taxon>
        <taxon>Acetobacteraceae</taxon>
        <taxon>Acetobacter</taxon>
    </lineage>
</organism>
<dbReference type="InterPro" id="IPR010998">
    <property type="entry name" value="Integrase_recombinase_N"/>
</dbReference>